<dbReference type="InterPro" id="IPR001387">
    <property type="entry name" value="Cro/C1-type_HTH"/>
</dbReference>
<gene>
    <name evidence="3" type="ORF">DW355_02455</name>
</gene>
<accession>A0A4P6UG40</accession>
<dbReference type="PROSITE" id="PS50943">
    <property type="entry name" value="HTH_CROC1"/>
    <property type="match status" value="1"/>
</dbReference>
<dbReference type="CDD" id="cd00093">
    <property type="entry name" value="HTH_XRE"/>
    <property type="match status" value="1"/>
</dbReference>
<feature type="domain" description="HTH cro/C1-type" evidence="2">
    <location>
        <begin position="80"/>
        <end position="126"/>
    </location>
</feature>
<dbReference type="Gene3D" id="1.10.260.40">
    <property type="entry name" value="lambda repressor-like DNA-binding domains"/>
    <property type="match status" value="1"/>
</dbReference>
<dbReference type="KEGG" id="hgr:DW355_02455"/>
<feature type="coiled-coil region" evidence="1">
    <location>
        <begin position="17"/>
        <end position="58"/>
    </location>
</feature>
<dbReference type="EMBL" id="CP031395">
    <property type="protein sequence ID" value="QBK03783.1"/>
    <property type="molecule type" value="Genomic_DNA"/>
</dbReference>
<keyword evidence="1" id="KW-0175">Coiled coil</keyword>
<name>A0A4P6UG40_9BURK</name>
<dbReference type="Proteomes" id="UP000292939">
    <property type="component" value="Chromosome"/>
</dbReference>
<evidence type="ECO:0000256" key="1">
    <source>
        <dbReference type="SAM" id="Coils"/>
    </source>
</evidence>
<reference evidence="3 4" key="1">
    <citation type="submission" date="2018-07" db="EMBL/GenBank/DDBJ databases">
        <title>Exploring interactions and the metabolic potential of the ultra-small soil bacteria Hylemonella gracilis.</title>
        <authorList>
            <person name="Tyc O."/>
            <person name="Kulkarni P."/>
            <person name="Gawehns F."/>
            <person name="Hundscheid M."/>
            <person name="Zweers H."/>
            <person name="Garbeva P."/>
        </authorList>
    </citation>
    <scope>NUCLEOTIDE SEQUENCE [LARGE SCALE GENOMIC DNA]</scope>
    <source>
        <strain evidence="3 4">NS1</strain>
    </source>
</reference>
<evidence type="ECO:0000313" key="4">
    <source>
        <dbReference type="Proteomes" id="UP000292939"/>
    </source>
</evidence>
<dbReference type="RefSeq" id="WP_131277757.1">
    <property type="nucleotide sequence ID" value="NZ_CP031395.1"/>
</dbReference>
<proteinExistence type="predicted"/>
<dbReference type="SMART" id="SM00530">
    <property type="entry name" value="HTH_XRE"/>
    <property type="match status" value="1"/>
</dbReference>
<protein>
    <submittedName>
        <fullName evidence="3">Helix-turn-helix domain-containing protein</fullName>
    </submittedName>
</protein>
<dbReference type="InterPro" id="IPR010982">
    <property type="entry name" value="Lambda_DNA-bd_dom_sf"/>
</dbReference>
<dbReference type="SUPFAM" id="SSF47413">
    <property type="entry name" value="lambda repressor-like DNA-binding domains"/>
    <property type="match status" value="1"/>
</dbReference>
<evidence type="ECO:0000259" key="2">
    <source>
        <dbReference type="PROSITE" id="PS50943"/>
    </source>
</evidence>
<organism evidence="3 4">
    <name type="scientific">Hylemonella gracilis</name>
    <dbReference type="NCBI Taxonomy" id="80880"/>
    <lineage>
        <taxon>Bacteria</taxon>
        <taxon>Pseudomonadati</taxon>
        <taxon>Pseudomonadota</taxon>
        <taxon>Betaproteobacteria</taxon>
        <taxon>Burkholderiales</taxon>
        <taxon>Comamonadaceae</taxon>
        <taxon>Hylemonella</taxon>
    </lineage>
</organism>
<evidence type="ECO:0000313" key="3">
    <source>
        <dbReference type="EMBL" id="QBK03783.1"/>
    </source>
</evidence>
<dbReference type="Pfam" id="PF01381">
    <property type="entry name" value="HTH_3"/>
    <property type="match status" value="1"/>
</dbReference>
<dbReference type="OrthoDB" id="5957380at2"/>
<dbReference type="GO" id="GO:0003677">
    <property type="term" value="F:DNA binding"/>
    <property type="evidence" value="ECO:0007669"/>
    <property type="project" value="InterPro"/>
</dbReference>
<sequence>MANISSLLKSEITRLARKEIRSEVEGLKKAVAHYRSDIAKLKRELAAQEKKIARLGKSTPSAISDTSDDGPKLRFRAAGFASLRKKLGLSAADMGKILNVSLQTIYHWEKGTAKPRASQLVRIAEVRKLGRRGAAAKLADA</sequence>
<dbReference type="AlphaFoldDB" id="A0A4P6UG40"/>